<feature type="transmembrane region" description="Helical" evidence="9">
    <location>
        <begin position="99"/>
        <end position="118"/>
    </location>
</feature>
<keyword evidence="12" id="KW-1185">Reference proteome</keyword>
<keyword evidence="8 9" id="KW-0472">Membrane</keyword>
<evidence type="ECO:0000256" key="4">
    <source>
        <dbReference type="ARBA" id="ARBA00016463"/>
    </source>
</evidence>
<evidence type="ECO:0000256" key="7">
    <source>
        <dbReference type="ARBA" id="ARBA00022989"/>
    </source>
</evidence>
<keyword evidence="7 9" id="KW-1133">Transmembrane helix</keyword>
<dbReference type="Proteomes" id="UP000549250">
    <property type="component" value="Unassembled WGS sequence"/>
</dbReference>
<comment type="function">
    <text evidence="1 9">Required for the export of heme to the periplasm for the biogenesis of c-type cytochromes.</text>
</comment>
<keyword evidence="6 9" id="KW-0201">Cytochrome c-type biogenesis</keyword>
<evidence type="ECO:0000256" key="9">
    <source>
        <dbReference type="RuleBase" id="RU364092"/>
    </source>
</evidence>
<dbReference type="AlphaFoldDB" id="A0A839T1H5"/>
<accession>A0A839T1H5</accession>
<evidence type="ECO:0000256" key="1">
    <source>
        <dbReference type="ARBA" id="ARBA00002442"/>
    </source>
</evidence>
<protein>
    <recommendedName>
        <fullName evidence="4 9">Heme exporter protein C</fullName>
    </recommendedName>
    <alternativeName>
        <fullName evidence="9">Cytochrome c-type biogenesis protein</fullName>
    </alternativeName>
</protein>
<feature type="transmembrane region" description="Helical" evidence="9">
    <location>
        <begin position="161"/>
        <end position="180"/>
    </location>
</feature>
<keyword evidence="9" id="KW-1003">Cell membrane</keyword>
<dbReference type="GO" id="GO:0005886">
    <property type="term" value="C:plasma membrane"/>
    <property type="evidence" value="ECO:0007669"/>
    <property type="project" value="UniProtKB-SubCell"/>
</dbReference>
<evidence type="ECO:0000256" key="2">
    <source>
        <dbReference type="ARBA" id="ARBA00004141"/>
    </source>
</evidence>
<keyword evidence="9" id="KW-0813">Transport</keyword>
<evidence type="ECO:0000256" key="5">
    <source>
        <dbReference type="ARBA" id="ARBA00022692"/>
    </source>
</evidence>
<dbReference type="PRINTS" id="PR01386">
    <property type="entry name" value="CCMCBIOGNSIS"/>
</dbReference>
<dbReference type="InterPro" id="IPR002541">
    <property type="entry name" value="Cyt_c_assembly"/>
</dbReference>
<reference evidence="11 12" key="1">
    <citation type="submission" date="2020-08" db="EMBL/GenBank/DDBJ databases">
        <title>Genomic Encyclopedia of Type Strains, Phase III (KMG-III): the genomes of soil and plant-associated and newly described type strains.</title>
        <authorList>
            <person name="Whitman W."/>
        </authorList>
    </citation>
    <scope>NUCLEOTIDE SEQUENCE [LARGE SCALE GENOMIC DNA]</scope>
    <source>
        <strain evidence="11 12">CECT 4462</strain>
    </source>
</reference>
<comment type="subcellular location">
    <subcellularLocation>
        <location evidence="9">Cell inner membrane</location>
    </subcellularLocation>
    <subcellularLocation>
        <location evidence="2">Membrane</location>
        <topology evidence="2">Multi-pass membrane protein</topology>
    </subcellularLocation>
</comment>
<organism evidence="11 12">
    <name type="scientific">Azomonas macrocytogenes</name>
    <name type="common">Azotobacter macrocytogenes</name>
    <dbReference type="NCBI Taxonomy" id="69962"/>
    <lineage>
        <taxon>Bacteria</taxon>
        <taxon>Pseudomonadati</taxon>
        <taxon>Pseudomonadota</taxon>
        <taxon>Gammaproteobacteria</taxon>
        <taxon>Pseudomonadales</taxon>
        <taxon>Pseudomonadaceae</taxon>
        <taxon>Azomonas</taxon>
    </lineage>
</organism>
<dbReference type="Pfam" id="PF01578">
    <property type="entry name" value="Cytochrom_C_asm"/>
    <property type="match status" value="1"/>
</dbReference>
<feature type="transmembrane region" description="Helical" evidence="9">
    <location>
        <begin position="130"/>
        <end position="149"/>
    </location>
</feature>
<keyword evidence="5 9" id="KW-0812">Transmembrane</keyword>
<comment type="caution">
    <text evidence="11">The sequence shown here is derived from an EMBL/GenBank/DDBJ whole genome shotgun (WGS) entry which is preliminary data.</text>
</comment>
<evidence type="ECO:0000256" key="8">
    <source>
        <dbReference type="ARBA" id="ARBA00023136"/>
    </source>
</evidence>
<evidence type="ECO:0000313" key="11">
    <source>
        <dbReference type="EMBL" id="MBB3101805.1"/>
    </source>
</evidence>
<dbReference type="EMBL" id="JACHXI010000001">
    <property type="protein sequence ID" value="MBB3101805.1"/>
    <property type="molecule type" value="Genomic_DNA"/>
</dbReference>
<dbReference type="InterPro" id="IPR045062">
    <property type="entry name" value="Cyt_c_biogenesis_CcsA/CcmC"/>
</dbReference>
<feature type="transmembrane region" description="Helical" evidence="9">
    <location>
        <begin position="59"/>
        <end position="87"/>
    </location>
</feature>
<name>A0A839T1H5_AZOMA</name>
<feature type="transmembrane region" description="Helical" evidence="9">
    <location>
        <begin position="204"/>
        <end position="225"/>
    </location>
</feature>
<evidence type="ECO:0000256" key="6">
    <source>
        <dbReference type="ARBA" id="ARBA00022748"/>
    </source>
</evidence>
<gene>
    <name evidence="9" type="primary">ccmC</name>
    <name evidence="11" type="ORF">FHR87_000165</name>
</gene>
<keyword evidence="9" id="KW-0997">Cell inner membrane</keyword>
<proteinExistence type="inferred from homology"/>
<dbReference type="PANTHER" id="PTHR30071">
    <property type="entry name" value="HEME EXPORTER PROTEIN C"/>
    <property type="match status" value="1"/>
</dbReference>
<dbReference type="GO" id="GO:0015232">
    <property type="term" value="F:heme transmembrane transporter activity"/>
    <property type="evidence" value="ECO:0007669"/>
    <property type="project" value="InterPro"/>
</dbReference>
<dbReference type="InterPro" id="IPR003557">
    <property type="entry name" value="Cyt_c_biogenesis_CcmC"/>
</dbReference>
<dbReference type="GO" id="GO:0020037">
    <property type="term" value="F:heme binding"/>
    <property type="evidence" value="ECO:0007669"/>
    <property type="project" value="InterPro"/>
</dbReference>
<feature type="domain" description="Cytochrome c assembly protein" evidence="10">
    <location>
        <begin position="15"/>
        <end position="187"/>
    </location>
</feature>
<feature type="transmembrane region" description="Helical" evidence="9">
    <location>
        <begin position="24"/>
        <end position="47"/>
    </location>
</feature>
<evidence type="ECO:0000259" key="10">
    <source>
        <dbReference type="Pfam" id="PF01578"/>
    </source>
</evidence>
<evidence type="ECO:0000256" key="3">
    <source>
        <dbReference type="ARBA" id="ARBA00005840"/>
    </source>
</evidence>
<sequence length="253" mass="28403">MTMSWTWLHKLGSPKWFYEISGRWLSWLAWAAALLIGIGIAWGLAFAPADYQQGNSFRIIYIHVPAAFLAQSIYVMLAVAGVVGLVWKMKLADVALQQAAPIGAWMCFVALLTGAIWGKPTWGAWWVWDARLTSMLILLFLYFGIIALGQAIGNRDSAAKACAVLAIVGVVNIPIIKYSVEWWNTLHQTATFKLTEKPAMPVEMWLPLLVLVIGFYCFFAVVLLLRMRLEVLKRESRSAWARTEVAALVERRS</sequence>
<comment type="similarity">
    <text evidence="3 9">Belongs to the CcmC/CycZ/HelC family.</text>
</comment>
<dbReference type="PANTHER" id="PTHR30071:SF1">
    <property type="entry name" value="CYTOCHROME B_B6 PROTEIN-RELATED"/>
    <property type="match status" value="1"/>
</dbReference>
<dbReference type="GO" id="GO:0017004">
    <property type="term" value="P:cytochrome complex assembly"/>
    <property type="evidence" value="ECO:0007669"/>
    <property type="project" value="UniProtKB-KW"/>
</dbReference>
<dbReference type="NCBIfam" id="TIGR01191">
    <property type="entry name" value="ccmC"/>
    <property type="match status" value="1"/>
</dbReference>
<evidence type="ECO:0000313" key="12">
    <source>
        <dbReference type="Proteomes" id="UP000549250"/>
    </source>
</evidence>